<evidence type="ECO:0000313" key="10">
    <source>
        <dbReference type="Proteomes" id="UP000549911"/>
    </source>
</evidence>
<dbReference type="InterPro" id="IPR036890">
    <property type="entry name" value="HATPase_C_sf"/>
</dbReference>
<dbReference type="PROSITE" id="PS50109">
    <property type="entry name" value="HIS_KIN"/>
    <property type="match status" value="1"/>
</dbReference>
<dbReference type="RefSeq" id="WP_179618522.1">
    <property type="nucleotide sequence ID" value="NZ_JACCBW010000001.1"/>
</dbReference>
<evidence type="ECO:0000259" key="8">
    <source>
        <dbReference type="PROSITE" id="PS50109"/>
    </source>
</evidence>
<dbReference type="Pfam" id="PF00512">
    <property type="entry name" value="HisKA"/>
    <property type="match status" value="1"/>
</dbReference>
<comment type="caution">
    <text evidence="9">The sequence shown here is derived from an EMBL/GenBank/DDBJ whole genome shotgun (WGS) entry which is preliminary data.</text>
</comment>
<evidence type="ECO:0000256" key="6">
    <source>
        <dbReference type="ARBA" id="ARBA00022777"/>
    </source>
</evidence>
<dbReference type="InterPro" id="IPR005467">
    <property type="entry name" value="His_kinase_dom"/>
</dbReference>
<comment type="catalytic activity">
    <reaction evidence="1">
        <text>ATP + protein L-histidine = ADP + protein N-phospho-L-histidine.</text>
        <dbReference type="EC" id="2.7.13.3"/>
    </reaction>
</comment>
<protein>
    <recommendedName>
        <fullName evidence="3">histidine kinase</fullName>
        <ecNumber evidence="3">2.7.13.3</ecNumber>
    </recommendedName>
</protein>
<dbReference type="SUPFAM" id="SSF55874">
    <property type="entry name" value="ATPase domain of HSP90 chaperone/DNA topoisomerase II/histidine kinase"/>
    <property type="match status" value="1"/>
</dbReference>
<dbReference type="InterPro" id="IPR036097">
    <property type="entry name" value="HisK_dim/P_sf"/>
</dbReference>
<name>A0A7Y9KQV1_9ACTN</name>
<dbReference type="InterPro" id="IPR050736">
    <property type="entry name" value="Sensor_HK_Regulatory"/>
</dbReference>
<keyword evidence="4" id="KW-0597">Phosphoprotein</keyword>
<dbReference type="Pfam" id="PF02518">
    <property type="entry name" value="HATPase_c"/>
    <property type="match status" value="1"/>
</dbReference>
<dbReference type="SMART" id="SM00388">
    <property type="entry name" value="HisKA"/>
    <property type="match status" value="1"/>
</dbReference>
<dbReference type="EC" id="2.7.13.3" evidence="3"/>
<evidence type="ECO:0000256" key="3">
    <source>
        <dbReference type="ARBA" id="ARBA00012438"/>
    </source>
</evidence>
<comment type="subcellular location">
    <subcellularLocation>
        <location evidence="2">Cell membrane</location>
    </subcellularLocation>
</comment>
<evidence type="ECO:0000313" key="9">
    <source>
        <dbReference type="EMBL" id="NYE35924.1"/>
    </source>
</evidence>
<evidence type="ECO:0000256" key="4">
    <source>
        <dbReference type="ARBA" id="ARBA00022553"/>
    </source>
</evidence>
<dbReference type="InterPro" id="IPR003594">
    <property type="entry name" value="HATPase_dom"/>
</dbReference>
<reference evidence="9 10" key="2">
    <citation type="submission" date="2020-08" db="EMBL/GenBank/DDBJ databases">
        <title>The Agave Microbiome: Exploring the role of microbial communities in plant adaptations to desert environments.</title>
        <authorList>
            <person name="Partida-Martinez L.P."/>
        </authorList>
    </citation>
    <scope>NUCLEOTIDE SEQUENCE [LARGE SCALE GENOMIC DNA]</scope>
    <source>
        <strain evidence="9 10">AT2.17</strain>
    </source>
</reference>
<gene>
    <name evidence="9" type="ORF">F4692_001028</name>
</gene>
<dbReference type="SMART" id="SM00387">
    <property type="entry name" value="HATPase_c"/>
    <property type="match status" value="1"/>
</dbReference>
<organism evidence="9 10">
    <name type="scientific">Nocardioides cavernae</name>
    <dbReference type="NCBI Taxonomy" id="1921566"/>
    <lineage>
        <taxon>Bacteria</taxon>
        <taxon>Bacillati</taxon>
        <taxon>Actinomycetota</taxon>
        <taxon>Actinomycetes</taxon>
        <taxon>Propionibacteriales</taxon>
        <taxon>Nocardioidaceae</taxon>
        <taxon>Nocardioides</taxon>
    </lineage>
</organism>
<dbReference type="PANTHER" id="PTHR43711">
    <property type="entry name" value="TWO-COMPONENT HISTIDINE KINASE"/>
    <property type="match status" value="1"/>
</dbReference>
<dbReference type="InterPro" id="IPR003661">
    <property type="entry name" value="HisK_dim/P_dom"/>
</dbReference>
<dbReference type="SUPFAM" id="SSF47384">
    <property type="entry name" value="Homodimeric domain of signal transducing histidine kinase"/>
    <property type="match status" value="1"/>
</dbReference>
<evidence type="ECO:0000256" key="7">
    <source>
        <dbReference type="ARBA" id="ARBA00023012"/>
    </source>
</evidence>
<proteinExistence type="predicted"/>
<dbReference type="PANTHER" id="PTHR43711:SF31">
    <property type="entry name" value="HISTIDINE KINASE"/>
    <property type="match status" value="1"/>
</dbReference>
<keyword evidence="5" id="KW-0808">Transferase</keyword>
<keyword evidence="7" id="KW-0902">Two-component regulatory system</keyword>
<dbReference type="AlphaFoldDB" id="A0A7Y9KQV1"/>
<dbReference type="PRINTS" id="PR00344">
    <property type="entry name" value="BCTRLSENSOR"/>
</dbReference>
<sequence length="444" mass="46767">MIEHPALQYPTATGRPSSAATALALRILGTEAPVDEAIEAAARHLLGGDRVEVFLAALTSLPPAEGEGWRQLGGRAWLREWLAPGATRSFVPPPGAGPEAALTMPWTSRRLRACGVAAITDRDLLPADEAAQDIAELAGSDVRSLVSSAWTSGEVMFGSMSLISLQAGEWPEDLLQDFALLNAALISRLSLEHSRRALAEAIESGTQAQDAFQQFFGAVGHELRTPVSSILGYTEVLIDEADHAPDELLAAAMLRDGPVIVRQCERLLGIVDSLLGAGRTLSDDEERQDVLIADAVADVVHWHRSPAGTAGVEMVVDIDPAATVRAHASGVRQVLTSLVGNAIAHHNAEGGTVHISTSRMLGESGQAMVRIIVRDDGPGLPPEDLEKAFDPFAHYAGFSAQSSGLGLPMARTLAERDGGAVRGESAPGVGSSFWLELPVRDPAG</sequence>
<dbReference type="EMBL" id="JACCBW010000001">
    <property type="protein sequence ID" value="NYE35924.1"/>
    <property type="molecule type" value="Genomic_DNA"/>
</dbReference>
<dbReference type="Gene3D" id="1.10.287.130">
    <property type="match status" value="1"/>
</dbReference>
<evidence type="ECO:0000256" key="5">
    <source>
        <dbReference type="ARBA" id="ARBA00022679"/>
    </source>
</evidence>
<dbReference type="InterPro" id="IPR004358">
    <property type="entry name" value="Sig_transdc_His_kin-like_C"/>
</dbReference>
<dbReference type="CDD" id="cd00082">
    <property type="entry name" value="HisKA"/>
    <property type="match status" value="1"/>
</dbReference>
<evidence type="ECO:0000256" key="1">
    <source>
        <dbReference type="ARBA" id="ARBA00000085"/>
    </source>
</evidence>
<dbReference type="GO" id="GO:0005886">
    <property type="term" value="C:plasma membrane"/>
    <property type="evidence" value="ECO:0007669"/>
    <property type="project" value="UniProtKB-SubCell"/>
</dbReference>
<keyword evidence="6 9" id="KW-0418">Kinase</keyword>
<keyword evidence="10" id="KW-1185">Reference proteome</keyword>
<accession>A0A7Y9KQV1</accession>
<dbReference type="Gene3D" id="3.30.565.10">
    <property type="entry name" value="Histidine kinase-like ATPase, C-terminal domain"/>
    <property type="match status" value="1"/>
</dbReference>
<dbReference type="Proteomes" id="UP000549911">
    <property type="component" value="Unassembled WGS sequence"/>
</dbReference>
<feature type="domain" description="Histidine kinase" evidence="8">
    <location>
        <begin position="218"/>
        <end position="441"/>
    </location>
</feature>
<reference evidence="9 10" key="1">
    <citation type="submission" date="2020-07" db="EMBL/GenBank/DDBJ databases">
        <authorList>
            <person name="Partida-Martinez L."/>
            <person name="Huntemann M."/>
            <person name="Clum A."/>
            <person name="Wang J."/>
            <person name="Palaniappan K."/>
            <person name="Ritter S."/>
            <person name="Chen I.-M."/>
            <person name="Stamatis D."/>
            <person name="Reddy T."/>
            <person name="O'Malley R."/>
            <person name="Daum C."/>
            <person name="Shapiro N."/>
            <person name="Ivanova N."/>
            <person name="Kyrpides N."/>
            <person name="Woyke T."/>
        </authorList>
    </citation>
    <scope>NUCLEOTIDE SEQUENCE [LARGE SCALE GENOMIC DNA]</scope>
    <source>
        <strain evidence="9 10">AT2.17</strain>
    </source>
</reference>
<evidence type="ECO:0000256" key="2">
    <source>
        <dbReference type="ARBA" id="ARBA00004236"/>
    </source>
</evidence>
<dbReference type="GO" id="GO:0000155">
    <property type="term" value="F:phosphorelay sensor kinase activity"/>
    <property type="evidence" value="ECO:0007669"/>
    <property type="project" value="InterPro"/>
</dbReference>